<dbReference type="EMBL" id="AM920427">
    <property type="protein sequence ID" value="CAP80351.1"/>
    <property type="molecule type" value="Genomic_DNA"/>
</dbReference>
<reference evidence="2 3" key="1">
    <citation type="journal article" date="2008" name="Nat. Biotechnol.">
        <title>Genome sequencing and analysis of the filamentous fungus Penicillium chrysogenum.</title>
        <authorList>
            <person name="van den Berg M.A."/>
            <person name="Albang R."/>
            <person name="Albermann K."/>
            <person name="Badger J.H."/>
            <person name="Daran J.-M."/>
            <person name="Driessen A.J.M."/>
            <person name="Garcia-Estrada C."/>
            <person name="Fedorova N.D."/>
            <person name="Harris D.M."/>
            <person name="Heijne W.H.M."/>
            <person name="Joardar V.S."/>
            <person name="Kiel J.A.K.W."/>
            <person name="Kovalchuk A."/>
            <person name="Martin J.F."/>
            <person name="Nierman W.C."/>
            <person name="Nijland J.G."/>
            <person name="Pronk J.T."/>
            <person name="Roubos J.A."/>
            <person name="van der Klei I.J."/>
            <person name="van Peij N.N.M.E."/>
            <person name="Veenhuis M."/>
            <person name="von Doehren H."/>
            <person name="Wagner C."/>
            <person name="Wortman J.R."/>
            <person name="Bovenberg R.A.L."/>
        </authorList>
    </citation>
    <scope>NUCLEOTIDE SEQUENCE [LARGE SCALE GENOMIC DNA]</scope>
    <source>
        <strain evidence="3">ATCC 28089 / DSM 1075 / NRRL 1951 / Wisconsin 54-1255</strain>
    </source>
</reference>
<evidence type="ECO:0000313" key="3">
    <source>
        <dbReference type="Proteomes" id="UP000000724"/>
    </source>
</evidence>
<name>B6GWR7_PENRW</name>
<dbReference type="OrthoDB" id="10583494at2759"/>
<organism evidence="2 3">
    <name type="scientific">Penicillium rubens (strain ATCC 28089 / DSM 1075 / NRRL 1951 / Wisconsin 54-1255)</name>
    <name type="common">Penicillium chrysogenum</name>
    <dbReference type="NCBI Taxonomy" id="500485"/>
    <lineage>
        <taxon>Eukaryota</taxon>
        <taxon>Fungi</taxon>
        <taxon>Dikarya</taxon>
        <taxon>Ascomycota</taxon>
        <taxon>Pezizomycotina</taxon>
        <taxon>Eurotiomycetes</taxon>
        <taxon>Eurotiomycetidae</taxon>
        <taxon>Eurotiales</taxon>
        <taxon>Aspergillaceae</taxon>
        <taxon>Penicillium</taxon>
        <taxon>Penicillium chrysogenum species complex</taxon>
    </lineage>
</organism>
<dbReference type="Proteomes" id="UP000000724">
    <property type="component" value="Contig Pc00c12"/>
</dbReference>
<dbReference type="VEuPathDB" id="FungiDB:PCH_Pc12g07240"/>
<accession>B6GWR7</accession>
<evidence type="ECO:0000256" key="1">
    <source>
        <dbReference type="SAM" id="MobiDB-lite"/>
    </source>
</evidence>
<feature type="region of interest" description="Disordered" evidence="1">
    <location>
        <begin position="15"/>
        <end position="50"/>
    </location>
</feature>
<evidence type="ECO:0000313" key="2">
    <source>
        <dbReference type="EMBL" id="CAP80351.1"/>
    </source>
</evidence>
<proteinExistence type="predicted"/>
<dbReference type="HOGENOM" id="CLU_1078080_0_0_1"/>
<dbReference type="AlphaFoldDB" id="B6GWR7"/>
<gene>
    <name evidence="2" type="ORF">Pc12g07240</name>
    <name evidence="2" type="ORF">PCH_Pc12g07240</name>
</gene>
<protein>
    <submittedName>
        <fullName evidence="2">Uncharacterized protein</fullName>
    </submittedName>
</protein>
<keyword evidence="3" id="KW-1185">Reference proteome</keyword>
<sequence>MATDTKTRIFETGFLTKKPESTSESNTVPNRKRLGKKPVNDLPSIRGPGPCTFEQREKRTHHMQLPAHRGLSRPCLSIPRTFPSGREPNLPIPFHMAVPETYPELGCIRRSGGGKQNEAQDVRSTNVNQILRSQHELPRMLYVVGALKQGWTVRSQIIRQPVLYYPCENATGRGQNSEEYVSPRVIVRGNQFQSSSQINYHRGPTPSDTPQTVQTRAAWATVTGCTQLLVCYMIFKMVPVPTMNVPLVETGSTRYLGF</sequence>